<feature type="compositionally biased region" description="Acidic residues" evidence="1">
    <location>
        <begin position="188"/>
        <end position="204"/>
    </location>
</feature>
<gene>
    <name evidence="2" type="ORF">B0J15DRAFT_526886</name>
</gene>
<proteinExistence type="predicted"/>
<dbReference type="OrthoDB" id="5105862at2759"/>
<feature type="region of interest" description="Disordered" evidence="1">
    <location>
        <begin position="1"/>
        <end position="60"/>
    </location>
</feature>
<organism evidence="2 3">
    <name type="scientific">Fusarium solani</name>
    <name type="common">Filamentous fungus</name>
    <dbReference type="NCBI Taxonomy" id="169388"/>
    <lineage>
        <taxon>Eukaryota</taxon>
        <taxon>Fungi</taxon>
        <taxon>Dikarya</taxon>
        <taxon>Ascomycota</taxon>
        <taxon>Pezizomycotina</taxon>
        <taxon>Sordariomycetes</taxon>
        <taxon>Hypocreomycetidae</taxon>
        <taxon>Hypocreales</taxon>
        <taxon>Nectriaceae</taxon>
        <taxon>Fusarium</taxon>
        <taxon>Fusarium solani species complex</taxon>
    </lineage>
</organism>
<protein>
    <submittedName>
        <fullName evidence="2">Uncharacterized protein</fullName>
    </submittedName>
</protein>
<evidence type="ECO:0000313" key="2">
    <source>
        <dbReference type="EMBL" id="KAH7250585.1"/>
    </source>
</evidence>
<evidence type="ECO:0000256" key="1">
    <source>
        <dbReference type="SAM" id="MobiDB-lite"/>
    </source>
</evidence>
<accession>A0A9P9H3N4</accession>
<dbReference type="EMBL" id="JAGTJS010000012">
    <property type="protein sequence ID" value="KAH7250585.1"/>
    <property type="molecule type" value="Genomic_DNA"/>
</dbReference>
<evidence type="ECO:0000313" key="3">
    <source>
        <dbReference type="Proteomes" id="UP000736672"/>
    </source>
</evidence>
<comment type="caution">
    <text evidence="2">The sequence shown here is derived from an EMBL/GenBank/DDBJ whole genome shotgun (WGS) entry which is preliminary data.</text>
</comment>
<feature type="compositionally biased region" description="Polar residues" evidence="1">
    <location>
        <begin position="31"/>
        <end position="45"/>
    </location>
</feature>
<keyword evidence="3" id="KW-1185">Reference proteome</keyword>
<feature type="compositionally biased region" description="Polar residues" evidence="1">
    <location>
        <begin position="1"/>
        <end position="15"/>
    </location>
</feature>
<feature type="region of interest" description="Disordered" evidence="1">
    <location>
        <begin position="97"/>
        <end position="125"/>
    </location>
</feature>
<reference evidence="2" key="1">
    <citation type="journal article" date="2021" name="Nat. Commun.">
        <title>Genetic determinants of endophytism in the Arabidopsis root mycobiome.</title>
        <authorList>
            <person name="Mesny F."/>
            <person name="Miyauchi S."/>
            <person name="Thiergart T."/>
            <person name="Pickel B."/>
            <person name="Atanasova L."/>
            <person name="Karlsson M."/>
            <person name="Huettel B."/>
            <person name="Barry K.W."/>
            <person name="Haridas S."/>
            <person name="Chen C."/>
            <person name="Bauer D."/>
            <person name="Andreopoulos W."/>
            <person name="Pangilinan J."/>
            <person name="LaButti K."/>
            <person name="Riley R."/>
            <person name="Lipzen A."/>
            <person name="Clum A."/>
            <person name="Drula E."/>
            <person name="Henrissat B."/>
            <person name="Kohler A."/>
            <person name="Grigoriev I.V."/>
            <person name="Martin F.M."/>
            <person name="Hacquard S."/>
        </authorList>
    </citation>
    <scope>NUCLEOTIDE SEQUENCE</scope>
    <source>
        <strain evidence="2">FSSC 5 MPI-SDFR-AT-0091</strain>
    </source>
</reference>
<feature type="compositionally biased region" description="Acidic residues" evidence="1">
    <location>
        <begin position="155"/>
        <end position="174"/>
    </location>
</feature>
<sequence>MPFSSSNQEGSNNMSRELPAWMQPSGEPDWSSRNNPWGTSHSGAPTKSPPRPDNPHPLELTLRPLVLGAAESPSPNVSSAAESLLLLALDAVGSLAQQAPTATKSLTEESGIESEGSVEEVSRHAKGQIKWTAIDDQDIHMAEASAVDEDTVEALADDGEYQMDEEASNDEDMAEAPANDGEGPLGEEVNDEDLVEGVASEDESPGQGKRRCKDCSVPVQDRSYRCFDCKRKGKQMYQMQNKRYATWEVALRDMPSSQQNYHQREP</sequence>
<dbReference type="AlphaFoldDB" id="A0A9P9H3N4"/>
<dbReference type="Proteomes" id="UP000736672">
    <property type="component" value="Unassembled WGS sequence"/>
</dbReference>
<name>A0A9P9H3N4_FUSSL</name>
<feature type="region of interest" description="Disordered" evidence="1">
    <location>
        <begin position="155"/>
        <end position="214"/>
    </location>
</feature>